<evidence type="ECO:0000313" key="5">
    <source>
        <dbReference type="Proteomes" id="UP000229385"/>
    </source>
</evidence>
<feature type="domain" description="Smf/DprA SLOG" evidence="2">
    <location>
        <begin position="81"/>
        <end position="289"/>
    </location>
</feature>
<dbReference type="PANTHER" id="PTHR43022:SF1">
    <property type="entry name" value="PROTEIN SMF"/>
    <property type="match status" value="1"/>
</dbReference>
<dbReference type="InterPro" id="IPR041614">
    <property type="entry name" value="DprA_WH"/>
</dbReference>
<dbReference type="SUPFAM" id="SSF102405">
    <property type="entry name" value="MCP/YpsA-like"/>
    <property type="match status" value="1"/>
</dbReference>
<dbReference type="InterPro" id="IPR057666">
    <property type="entry name" value="DrpA_SLOG"/>
</dbReference>
<dbReference type="Pfam" id="PF02481">
    <property type="entry name" value="DNA_processg_A"/>
    <property type="match status" value="1"/>
</dbReference>
<name>A0A2M7XAY3_9BACT</name>
<dbReference type="InterPro" id="IPR036388">
    <property type="entry name" value="WH-like_DNA-bd_sf"/>
</dbReference>
<comment type="caution">
    <text evidence="4">The sequence shown here is derived from an EMBL/GenBank/DDBJ whole genome shotgun (WGS) entry which is preliminary data.</text>
</comment>
<dbReference type="Gene3D" id="3.40.50.450">
    <property type="match status" value="1"/>
</dbReference>
<dbReference type="Gene3D" id="1.10.10.10">
    <property type="entry name" value="Winged helix-like DNA-binding domain superfamily/Winged helix DNA-binding domain"/>
    <property type="match status" value="1"/>
</dbReference>
<proteinExistence type="inferred from homology"/>
<dbReference type="NCBIfam" id="TIGR00732">
    <property type="entry name" value="dprA"/>
    <property type="match status" value="1"/>
</dbReference>
<dbReference type="PANTHER" id="PTHR43022">
    <property type="entry name" value="PROTEIN SMF"/>
    <property type="match status" value="1"/>
</dbReference>
<dbReference type="EMBL" id="PFWU01000054">
    <property type="protein sequence ID" value="PJA45014.1"/>
    <property type="molecule type" value="Genomic_DNA"/>
</dbReference>
<accession>A0A2M7XAY3</accession>
<evidence type="ECO:0000313" key="4">
    <source>
        <dbReference type="EMBL" id="PJA45014.1"/>
    </source>
</evidence>
<dbReference type="InterPro" id="IPR003488">
    <property type="entry name" value="DprA"/>
</dbReference>
<dbReference type="Proteomes" id="UP000229385">
    <property type="component" value="Unassembled WGS sequence"/>
</dbReference>
<protein>
    <submittedName>
        <fullName evidence="4">DNA-protecting protein DprA</fullName>
    </submittedName>
</protein>
<dbReference type="Pfam" id="PF17782">
    <property type="entry name" value="WHD_DprA"/>
    <property type="match status" value="1"/>
</dbReference>
<comment type="similarity">
    <text evidence="1">Belongs to the DprA/Smf family.</text>
</comment>
<reference evidence="5" key="1">
    <citation type="submission" date="2017-09" db="EMBL/GenBank/DDBJ databases">
        <title>Depth-based differentiation of microbial function through sediment-hosted aquifers and enrichment of novel symbionts in the deep terrestrial subsurface.</title>
        <authorList>
            <person name="Probst A.J."/>
            <person name="Ladd B."/>
            <person name="Jarett J.K."/>
            <person name="Geller-Mcgrath D.E."/>
            <person name="Sieber C.M.K."/>
            <person name="Emerson J.B."/>
            <person name="Anantharaman K."/>
            <person name="Thomas B.C."/>
            <person name="Malmstrom R."/>
            <person name="Stieglmeier M."/>
            <person name="Klingl A."/>
            <person name="Woyke T."/>
            <person name="Ryan C.M."/>
            <person name="Banfield J.F."/>
        </authorList>
    </citation>
    <scope>NUCLEOTIDE SEQUENCE [LARGE SCALE GENOMIC DNA]</scope>
</reference>
<feature type="domain" description="DprA winged helix" evidence="3">
    <location>
        <begin position="300"/>
        <end position="357"/>
    </location>
</feature>
<dbReference type="GO" id="GO:0009294">
    <property type="term" value="P:DNA-mediated transformation"/>
    <property type="evidence" value="ECO:0007669"/>
    <property type="project" value="InterPro"/>
</dbReference>
<sequence>MAMIDDRAYLVALRRFPQFGAKRLVRLARHFPTFKRAFEASATDLVEAGIEANLASRFLQERIHLYPEQEWDLLLRHGVELLTISDERYPPLLKQIFDPPAVLFYRGTLPDWGRKHLAVVGSRKATDYGIRVTEDLVGPLARHGTVIVSGLAYGIDAAAHQQTIDVGGTTLAILGSGVDEESIYPSQHRTLVSRILSSGGAIISEFPIGTPPLKQHFPFRNRVIAGLCHGTLVVEAAIKSGSLITAQSALSANRDVYAVPGSIHAPMSEGPLQLIKDGATPVTSTTDILGYEAVEPANSPAVYKPTSDEEALILKQLTHTPRHIDEIVQAVSLPTSTVLSLMSLMEMKGGVRQEQGQFYARAA</sequence>
<evidence type="ECO:0000259" key="2">
    <source>
        <dbReference type="Pfam" id="PF02481"/>
    </source>
</evidence>
<gene>
    <name evidence="4" type="primary">dprA</name>
    <name evidence="4" type="ORF">CO174_05400</name>
</gene>
<dbReference type="AlphaFoldDB" id="A0A2M7XAY3"/>
<evidence type="ECO:0000259" key="3">
    <source>
        <dbReference type="Pfam" id="PF17782"/>
    </source>
</evidence>
<evidence type="ECO:0000256" key="1">
    <source>
        <dbReference type="ARBA" id="ARBA00006525"/>
    </source>
</evidence>
<organism evidence="4 5">
    <name type="scientific">Candidatus Uhrbacteria bacterium CG_4_9_14_3_um_filter_50_9</name>
    <dbReference type="NCBI Taxonomy" id="1975035"/>
    <lineage>
        <taxon>Bacteria</taxon>
        <taxon>Candidatus Uhriibacteriota</taxon>
    </lineage>
</organism>